<proteinExistence type="predicted"/>
<dbReference type="Proteomes" id="UP001595557">
    <property type="component" value="Unassembled WGS sequence"/>
</dbReference>
<feature type="transmembrane region" description="Helical" evidence="1">
    <location>
        <begin position="121"/>
        <end position="142"/>
    </location>
</feature>
<evidence type="ECO:0000313" key="2">
    <source>
        <dbReference type="EMBL" id="MFC3169618.1"/>
    </source>
</evidence>
<keyword evidence="1" id="KW-0812">Transmembrane</keyword>
<feature type="transmembrane region" description="Helical" evidence="1">
    <location>
        <begin position="57"/>
        <end position="79"/>
    </location>
</feature>
<evidence type="ECO:0000256" key="1">
    <source>
        <dbReference type="SAM" id="Phobius"/>
    </source>
</evidence>
<keyword evidence="1" id="KW-0472">Membrane</keyword>
<gene>
    <name evidence="2" type="ORF">ACFOD7_16325</name>
</gene>
<keyword evidence="3" id="KW-1185">Reference proteome</keyword>
<comment type="caution">
    <text evidence="2">The sequence shown here is derived from an EMBL/GenBank/DDBJ whole genome shotgun (WGS) entry which is preliminary data.</text>
</comment>
<keyword evidence="1" id="KW-1133">Transmembrane helix</keyword>
<dbReference type="Gene3D" id="3.40.720.10">
    <property type="entry name" value="Alkaline Phosphatase, subunit A"/>
    <property type="match status" value="1"/>
</dbReference>
<dbReference type="InterPro" id="IPR017850">
    <property type="entry name" value="Alkaline_phosphatase_core_sf"/>
</dbReference>
<dbReference type="EMBL" id="JBHRTE010000080">
    <property type="protein sequence ID" value="MFC3169618.1"/>
    <property type="molecule type" value="Genomic_DNA"/>
</dbReference>
<reference evidence="3" key="1">
    <citation type="journal article" date="2019" name="Int. J. Syst. Evol. Microbiol.">
        <title>The Global Catalogue of Microorganisms (GCM) 10K type strain sequencing project: providing services to taxonomists for standard genome sequencing and annotation.</title>
        <authorList>
            <consortium name="The Broad Institute Genomics Platform"/>
            <consortium name="The Broad Institute Genome Sequencing Center for Infectious Disease"/>
            <person name="Wu L."/>
            <person name="Ma J."/>
        </authorList>
    </citation>
    <scope>NUCLEOTIDE SEQUENCE [LARGE SCALE GENOMIC DNA]</scope>
    <source>
        <strain evidence="3">KCTC 52239</strain>
    </source>
</reference>
<sequence length="549" mass="58755">MPRSRPRQHDGRSQAVPWGRLLAATMVIHAVLAQPWDPARPLWAMLAVAPELPVLILSLACLPMIARPVVALCLCLLALQKGADLATVHVLGRPFTIVSDLPLVGAAFDLLAGVLGTPATVAIAAAIVALVGAGAAGIWWACGQWTRVRPRQRAIAPAMALAGLSVLAPGNETLQPANSAYVVQRVSQARQTLVDLHRLRTAVAEDPFRGRRGLLGAIDRDVLVIFVESYGRASFDAPFYADRHGATLRRAEAALEAAGLSFRSGFVKAPTRGGQSWLSHATLASGLRIDDQTRYRALLASGYDGLFHHARRAGFRTAAVMPAITRPWPEAAAMGFDTILAASDLGYRGKPFNWITMPDQFTLAATDQLLRRGQPRPAVFAQVALISSHAPWVPVPRLLDWDQLGDGSVFDEMAAAGDPPDVVWRDPERVRRAYRDALDYSLATVMDYALRHAADPPLLIVLGDHQAAPWVALDSGADTPLHLIGPDHLVRRAEAWGLSPGLVPAGNTALAMESLRNLILDTFSRAVPPGGISPGPACRAASPDPRPGC</sequence>
<name>A0ABV7IGA6_9RHOB</name>
<dbReference type="SUPFAM" id="SSF53649">
    <property type="entry name" value="Alkaline phosphatase-like"/>
    <property type="match status" value="1"/>
</dbReference>
<dbReference type="RefSeq" id="WP_207471789.1">
    <property type="nucleotide sequence ID" value="NZ_JAFNAW010000087.1"/>
</dbReference>
<evidence type="ECO:0000313" key="3">
    <source>
        <dbReference type="Proteomes" id="UP001595557"/>
    </source>
</evidence>
<protein>
    <submittedName>
        <fullName evidence="2">Sulfatase</fullName>
    </submittedName>
</protein>
<organism evidence="2 3">
    <name type="scientific">Paracoccus fontiphilus</name>
    <dbReference type="NCBI Taxonomy" id="1815556"/>
    <lineage>
        <taxon>Bacteria</taxon>
        <taxon>Pseudomonadati</taxon>
        <taxon>Pseudomonadota</taxon>
        <taxon>Alphaproteobacteria</taxon>
        <taxon>Rhodobacterales</taxon>
        <taxon>Paracoccaceae</taxon>
        <taxon>Paracoccus</taxon>
    </lineage>
</organism>
<feature type="transmembrane region" description="Helical" evidence="1">
    <location>
        <begin position="91"/>
        <end position="115"/>
    </location>
</feature>
<accession>A0ABV7IGA6</accession>